<dbReference type="RefSeq" id="WP_380330378.1">
    <property type="nucleotide sequence ID" value="NZ_JBHYPW010000067.1"/>
</dbReference>
<protein>
    <recommendedName>
        <fullName evidence="4">AB hydrolase-1 domain-containing protein</fullName>
    </recommendedName>
</protein>
<accession>A0ABW6GWI3</accession>
<reference evidence="2 3" key="1">
    <citation type="submission" date="2024-09" db="EMBL/GenBank/DDBJ databases">
        <title>The Natural Products Discovery Center: Release of the First 8490 Sequenced Strains for Exploring Actinobacteria Biosynthetic Diversity.</title>
        <authorList>
            <person name="Kalkreuter E."/>
            <person name="Kautsar S.A."/>
            <person name="Yang D."/>
            <person name="Bader C.D."/>
            <person name="Teijaro C.N."/>
            <person name="Fluegel L."/>
            <person name="Davis C.M."/>
            <person name="Simpson J.R."/>
            <person name="Lauterbach L."/>
            <person name="Steele A.D."/>
            <person name="Gui C."/>
            <person name="Meng S."/>
            <person name="Li G."/>
            <person name="Viehrig K."/>
            <person name="Ye F."/>
            <person name="Su P."/>
            <person name="Kiefer A.F."/>
            <person name="Nichols A."/>
            <person name="Cepeda A.J."/>
            <person name="Yan W."/>
            <person name="Fan B."/>
            <person name="Jiang Y."/>
            <person name="Adhikari A."/>
            <person name="Zheng C.-J."/>
            <person name="Schuster L."/>
            <person name="Cowan T.M."/>
            <person name="Smanski M.J."/>
            <person name="Chevrette M.G."/>
            <person name="De Carvalho L.P.S."/>
            <person name="Shen B."/>
        </authorList>
    </citation>
    <scope>NUCLEOTIDE SEQUENCE [LARGE SCALE GENOMIC DNA]</scope>
    <source>
        <strain evidence="2 3">NPDC058753</strain>
    </source>
</reference>
<evidence type="ECO:0000313" key="3">
    <source>
        <dbReference type="Proteomes" id="UP001599542"/>
    </source>
</evidence>
<sequence length="399" mass="42053">MVSIVLVHGTGVRGAAYDGLVAQVTANLAGRVPELRVVRCPWGDAHGARLNAGGRSLPAEARPGSSPAPEEDAAEVSGWAVLEADPYAELRLLARDARTRGYTPTARTAVARTRAEVTALDGAALAGLLGAHGWEPADLDAARQVALDGLDLLPDEAAVDPEELRRAAARLLAAATVAHADTRWGPGGSPADGDALDALVAALLAHWGAPGGELGVVSTLTKPLWLPLARGFEHTASAVLRGNRLKQTTAGTPVIGDILRYQVRGEEVRAAVAAAVHSVPGPVVVLAHSLGGVASVDLLASQDLRDKVTALVTVGSQAPFFYELDALWSTRYGTPLPPTFPAWWNAFDPRDPLAYVGEDVFGADRVTDVRFHTRRPLLRAHSAYWGHRPFYAWLAGTVL</sequence>
<dbReference type="InterPro" id="IPR029058">
    <property type="entry name" value="AB_hydrolase_fold"/>
</dbReference>
<proteinExistence type="predicted"/>
<evidence type="ECO:0008006" key="4">
    <source>
        <dbReference type="Google" id="ProtNLM"/>
    </source>
</evidence>
<keyword evidence="3" id="KW-1185">Reference proteome</keyword>
<evidence type="ECO:0000256" key="1">
    <source>
        <dbReference type="SAM" id="MobiDB-lite"/>
    </source>
</evidence>
<feature type="region of interest" description="Disordered" evidence="1">
    <location>
        <begin position="51"/>
        <end position="72"/>
    </location>
</feature>
<dbReference type="SUPFAM" id="SSF53474">
    <property type="entry name" value="alpha/beta-Hydrolases"/>
    <property type="match status" value="1"/>
</dbReference>
<dbReference type="Proteomes" id="UP001599542">
    <property type="component" value="Unassembled WGS sequence"/>
</dbReference>
<comment type="caution">
    <text evidence="2">The sequence shown here is derived from an EMBL/GenBank/DDBJ whole genome shotgun (WGS) entry which is preliminary data.</text>
</comment>
<evidence type="ECO:0000313" key="2">
    <source>
        <dbReference type="EMBL" id="MFE1356934.1"/>
    </source>
</evidence>
<gene>
    <name evidence="2" type="ORF">ACFW6T_33725</name>
</gene>
<dbReference type="Gene3D" id="3.40.50.1820">
    <property type="entry name" value="alpha/beta hydrolase"/>
    <property type="match status" value="1"/>
</dbReference>
<organism evidence="2 3">
    <name type="scientific">Kitasatospora phosalacinea</name>
    <dbReference type="NCBI Taxonomy" id="2065"/>
    <lineage>
        <taxon>Bacteria</taxon>
        <taxon>Bacillati</taxon>
        <taxon>Actinomycetota</taxon>
        <taxon>Actinomycetes</taxon>
        <taxon>Kitasatosporales</taxon>
        <taxon>Streptomycetaceae</taxon>
        <taxon>Kitasatospora</taxon>
    </lineage>
</organism>
<name>A0ABW6GWI3_9ACTN</name>
<dbReference type="EMBL" id="JBHYPX010000112">
    <property type="protein sequence ID" value="MFE1356934.1"/>
    <property type="molecule type" value="Genomic_DNA"/>
</dbReference>